<feature type="signal peptide" evidence="1">
    <location>
        <begin position="1"/>
        <end position="24"/>
    </location>
</feature>
<reference evidence="2 3" key="1">
    <citation type="journal article" date="2018" name="Sci. Rep.">
        <title>Comparative analysis of the Pocillopora damicornis genome highlights role of immune system in coral evolution.</title>
        <authorList>
            <person name="Cunning R."/>
            <person name="Bay R.A."/>
            <person name="Gillette P."/>
            <person name="Baker A.C."/>
            <person name="Traylor-Knowles N."/>
        </authorList>
    </citation>
    <scope>NUCLEOTIDE SEQUENCE [LARGE SCALE GENOMIC DNA]</scope>
    <source>
        <strain evidence="2">RSMAS</strain>
        <tissue evidence="2">Whole animal</tissue>
    </source>
</reference>
<sequence length="70" mass="7917">MTGGVVMFAFLIPFALIFINRGKSRVTPMLIHAESNERGIVVEQMLTEVVYRGRKLYSADGSCIVDRKRK</sequence>
<gene>
    <name evidence="2" type="ORF">pdam_00015941</name>
</gene>
<evidence type="ECO:0000313" key="3">
    <source>
        <dbReference type="Proteomes" id="UP000275408"/>
    </source>
</evidence>
<name>A0A3M6TH82_POCDA</name>
<protein>
    <submittedName>
        <fullName evidence="2">Uncharacterized protein</fullName>
    </submittedName>
</protein>
<evidence type="ECO:0000256" key="1">
    <source>
        <dbReference type="SAM" id="SignalP"/>
    </source>
</evidence>
<organism evidence="2 3">
    <name type="scientific">Pocillopora damicornis</name>
    <name type="common">Cauliflower coral</name>
    <name type="synonym">Millepora damicornis</name>
    <dbReference type="NCBI Taxonomy" id="46731"/>
    <lineage>
        <taxon>Eukaryota</taxon>
        <taxon>Metazoa</taxon>
        <taxon>Cnidaria</taxon>
        <taxon>Anthozoa</taxon>
        <taxon>Hexacorallia</taxon>
        <taxon>Scleractinia</taxon>
        <taxon>Astrocoeniina</taxon>
        <taxon>Pocilloporidae</taxon>
        <taxon>Pocillopora</taxon>
    </lineage>
</organism>
<dbReference type="EMBL" id="RCHS01003581">
    <property type="protein sequence ID" value="RMX40746.1"/>
    <property type="molecule type" value="Genomic_DNA"/>
</dbReference>
<evidence type="ECO:0000313" key="2">
    <source>
        <dbReference type="EMBL" id="RMX40746.1"/>
    </source>
</evidence>
<keyword evidence="3" id="KW-1185">Reference proteome</keyword>
<accession>A0A3M6TH82</accession>
<dbReference type="Proteomes" id="UP000275408">
    <property type="component" value="Unassembled WGS sequence"/>
</dbReference>
<dbReference type="AlphaFoldDB" id="A0A3M6TH82"/>
<comment type="caution">
    <text evidence="2">The sequence shown here is derived from an EMBL/GenBank/DDBJ whole genome shotgun (WGS) entry which is preliminary data.</text>
</comment>
<keyword evidence="1" id="KW-0732">Signal</keyword>
<feature type="chain" id="PRO_5018236546" evidence="1">
    <location>
        <begin position="25"/>
        <end position="70"/>
    </location>
</feature>
<proteinExistence type="predicted"/>